<dbReference type="OrthoDB" id="3725439at2"/>
<name>A0A1Q2CZX8_9ACTN</name>
<gene>
    <name evidence="1" type="ORF">BW733_13030</name>
</gene>
<organism evidence="1 2">
    <name type="scientific">Tessaracoccus flavescens</name>
    <dbReference type="NCBI Taxonomy" id="399497"/>
    <lineage>
        <taxon>Bacteria</taxon>
        <taxon>Bacillati</taxon>
        <taxon>Actinomycetota</taxon>
        <taxon>Actinomycetes</taxon>
        <taxon>Propionibacteriales</taxon>
        <taxon>Propionibacteriaceae</taxon>
        <taxon>Tessaracoccus</taxon>
    </lineage>
</organism>
<dbReference type="RefSeq" id="WP_077351060.1">
    <property type="nucleotide sequence ID" value="NZ_CP019607.1"/>
</dbReference>
<keyword evidence="2" id="KW-1185">Reference proteome</keyword>
<protein>
    <recommendedName>
        <fullName evidence="3">DUF2470 domain-containing protein</fullName>
    </recommendedName>
</protein>
<proteinExistence type="predicted"/>
<evidence type="ECO:0000313" key="1">
    <source>
        <dbReference type="EMBL" id="AQP51604.1"/>
    </source>
</evidence>
<accession>A0A1Q2CZX8</accession>
<dbReference type="STRING" id="399497.BW733_13030"/>
<dbReference type="KEGG" id="tfa:BW733_13030"/>
<dbReference type="AlphaFoldDB" id="A0A1Q2CZX8"/>
<evidence type="ECO:0008006" key="3">
    <source>
        <dbReference type="Google" id="ProtNLM"/>
    </source>
</evidence>
<evidence type="ECO:0000313" key="2">
    <source>
        <dbReference type="Proteomes" id="UP000188235"/>
    </source>
</evidence>
<dbReference type="EMBL" id="CP019607">
    <property type="protein sequence ID" value="AQP51604.1"/>
    <property type="molecule type" value="Genomic_DNA"/>
</dbReference>
<sequence>MSFEAPQVGLSARAHALALRMLSGAGAASVDAYRLGECLEFVAHGMTSAGELVLAASPVGELSRLADAQPAEVRLDIVKHTPDPSVSLVAASLHVLGSMTWVESVEGELPERVASLAAIPGVRLAVFEVERAVLHDMAGASVIDAGAPPAVVPALDEQDAFRAVARQDQSALKDLCWAVLVDAVPGEVASKAALPNLCAHTVDRVYCVDVDALGITLMLVGRHETLIAHAAFATPAISQAALERRVDELVQGARI</sequence>
<dbReference type="Proteomes" id="UP000188235">
    <property type="component" value="Chromosome"/>
</dbReference>
<reference evidence="1 2" key="1">
    <citation type="journal article" date="2008" name="Int. J. Syst. Evol. Microbiol.">
        <title>Tessaracoccus flavescens sp. nov., isolated from marine sediment.</title>
        <authorList>
            <person name="Lee D.W."/>
            <person name="Lee S.D."/>
        </authorList>
    </citation>
    <scope>NUCLEOTIDE SEQUENCE [LARGE SCALE GENOMIC DNA]</scope>
    <source>
        <strain evidence="1 2">SST-39T</strain>
    </source>
</reference>